<keyword evidence="2" id="KW-1133">Transmembrane helix</keyword>
<evidence type="ECO:0000256" key="2">
    <source>
        <dbReference type="SAM" id="Phobius"/>
    </source>
</evidence>
<evidence type="ECO:0000256" key="1">
    <source>
        <dbReference type="SAM" id="MobiDB-lite"/>
    </source>
</evidence>
<organism evidence="3 4">
    <name type="scientific">Tritrichomonas musculus</name>
    <dbReference type="NCBI Taxonomy" id="1915356"/>
    <lineage>
        <taxon>Eukaryota</taxon>
        <taxon>Metamonada</taxon>
        <taxon>Parabasalia</taxon>
        <taxon>Tritrichomonadida</taxon>
        <taxon>Tritrichomonadidae</taxon>
        <taxon>Tritrichomonas</taxon>
    </lineage>
</organism>
<feature type="region of interest" description="Disordered" evidence="1">
    <location>
        <begin position="476"/>
        <end position="497"/>
    </location>
</feature>
<keyword evidence="4" id="KW-1185">Reference proteome</keyword>
<keyword evidence="2" id="KW-0812">Transmembrane</keyword>
<comment type="caution">
    <text evidence="3">The sequence shown here is derived from an EMBL/GenBank/DDBJ whole genome shotgun (WGS) entry which is preliminary data.</text>
</comment>
<sequence>MSLALYSVKSKEASKLKSNEIEINIDEDKIINFENTIEPDEMVQFNCVYNKAEIDEKIVGDYLEKNGGLEGFGALNIMAGKGIHTFNVDGTLHENNYATNLNKLYERLKASATNLQTYLNVLKDEIAENIGTAELIPGAELSIIVDATQTKDVDVSSYSKLIAALGNNNTSILSVVDNIYDTINDLDSFTVSEFLNAILQENQTMTSIKENKADEIYEATQENITKYTELVSAIKNLSECLKNILIVEKNLDMKYIKEIKTEKPEEEIPLAVTDEETKKTEYIYTYETANKHADTLTEIINLINSSNENIEKWLKKIEETKTTGIDFTNLNDLKVIQKNTNTSSYEIKPQSITSLNGMITNMSTNNENISNWISNNTIDFNKTGQVKAMEKITNETTNETTFDIKPKNVANFTEFVEATNSTNENVNSFLQQLDSGTITYPDLLDAFGSNVSMCLINERTNEPEICKVQIEITPIATPSPPDTTPAPEDTTPSFVVDPDGNNYKFPTKEQIDEIKEKPTLKVNTTGITIPIYVGLKYTVKGLKWFKNIVYNILSTYSSMTKKVRKNISQGLYKATEIFFKLVFNLFYFIWNIPLKSFAFKALKGATNIIIEIMNPNNFVDENIVDYQDPDIKEVIDELIEITPILSPTKISELAKEGYQKIKIKYTSFKSFWNNIGPMLMDFMSKSWEIYENIINAGSKWIDETFYPKFGANGTDILQAIFGLIIMGITLGIAFVITFICIIFIGLIFTPIINLMEYLVDKFTRNTQGIQLLEDNNYDLVDPDGNKIVITLDDNMLDMFRQKYNDMVLQYKSTHGETNISSDSLMTAG</sequence>
<accession>A0ABR2KTP0</accession>
<feature type="transmembrane region" description="Helical" evidence="2">
    <location>
        <begin position="719"/>
        <end position="748"/>
    </location>
</feature>
<keyword evidence="2" id="KW-0472">Membrane</keyword>
<protein>
    <submittedName>
        <fullName evidence="3">Uncharacterized protein</fullName>
    </submittedName>
</protein>
<dbReference type="Proteomes" id="UP001470230">
    <property type="component" value="Unassembled WGS sequence"/>
</dbReference>
<reference evidence="3 4" key="1">
    <citation type="submission" date="2024-04" db="EMBL/GenBank/DDBJ databases">
        <title>Tritrichomonas musculus Genome.</title>
        <authorList>
            <person name="Alves-Ferreira E."/>
            <person name="Grigg M."/>
            <person name="Lorenzi H."/>
            <person name="Galac M."/>
        </authorList>
    </citation>
    <scope>NUCLEOTIDE SEQUENCE [LARGE SCALE GENOMIC DNA]</scope>
    <source>
        <strain evidence="3 4">EAF2021</strain>
    </source>
</reference>
<name>A0ABR2KTP0_9EUKA</name>
<gene>
    <name evidence="3" type="ORF">M9Y10_022236</name>
</gene>
<evidence type="ECO:0000313" key="3">
    <source>
        <dbReference type="EMBL" id="KAK8893807.1"/>
    </source>
</evidence>
<dbReference type="EMBL" id="JAPFFF010000003">
    <property type="protein sequence ID" value="KAK8893807.1"/>
    <property type="molecule type" value="Genomic_DNA"/>
</dbReference>
<evidence type="ECO:0000313" key="4">
    <source>
        <dbReference type="Proteomes" id="UP001470230"/>
    </source>
</evidence>
<proteinExistence type="predicted"/>